<dbReference type="GO" id="GO:0005829">
    <property type="term" value="C:cytosol"/>
    <property type="evidence" value="ECO:0007669"/>
    <property type="project" value="TreeGrafter"/>
</dbReference>
<accession>A0A3A4N1W1</accession>
<dbReference type="InterPro" id="IPR010982">
    <property type="entry name" value="Lambda_DNA-bd_dom_sf"/>
</dbReference>
<dbReference type="PANTHER" id="PTHR46797:SF24">
    <property type="entry name" value="DNA-BINDING PHAGE PROTEIN"/>
    <property type="match status" value="1"/>
</dbReference>
<evidence type="ECO:0000259" key="2">
    <source>
        <dbReference type="PROSITE" id="PS50943"/>
    </source>
</evidence>
<name>A0A3A4N1W1_ABYX5</name>
<comment type="caution">
    <text evidence="3">The sequence shown here is derived from an EMBL/GenBank/DDBJ whole genome shotgun (WGS) entry which is preliminary data.</text>
</comment>
<keyword evidence="1" id="KW-0238">DNA-binding</keyword>
<gene>
    <name evidence="3" type="ORF">C4520_19675</name>
</gene>
<dbReference type="EMBL" id="QZKU01000129">
    <property type="protein sequence ID" value="RJP15998.1"/>
    <property type="molecule type" value="Genomic_DNA"/>
</dbReference>
<dbReference type="Proteomes" id="UP000265882">
    <property type="component" value="Unassembled WGS sequence"/>
</dbReference>
<reference evidence="3 4" key="1">
    <citation type="journal article" date="2017" name="ISME J.">
        <title>Energy and carbon metabolisms in a deep terrestrial subsurface fluid microbial community.</title>
        <authorList>
            <person name="Momper L."/>
            <person name="Jungbluth S.P."/>
            <person name="Lee M.D."/>
            <person name="Amend J.P."/>
        </authorList>
    </citation>
    <scope>NUCLEOTIDE SEQUENCE [LARGE SCALE GENOMIC DNA]</scope>
    <source>
        <strain evidence="3">SURF_5</strain>
    </source>
</reference>
<dbReference type="InterPro" id="IPR050807">
    <property type="entry name" value="TransReg_Diox_bact_type"/>
</dbReference>
<dbReference type="SMART" id="SM00530">
    <property type="entry name" value="HTH_XRE"/>
    <property type="match status" value="1"/>
</dbReference>
<dbReference type="Pfam" id="PF01381">
    <property type="entry name" value="HTH_3"/>
    <property type="match status" value="1"/>
</dbReference>
<dbReference type="CDD" id="cd00093">
    <property type="entry name" value="HTH_XRE"/>
    <property type="match status" value="1"/>
</dbReference>
<evidence type="ECO:0000313" key="4">
    <source>
        <dbReference type="Proteomes" id="UP000265882"/>
    </source>
</evidence>
<evidence type="ECO:0000313" key="3">
    <source>
        <dbReference type="EMBL" id="RJP15998.1"/>
    </source>
</evidence>
<dbReference type="Gene3D" id="1.10.260.40">
    <property type="entry name" value="lambda repressor-like DNA-binding domains"/>
    <property type="match status" value="1"/>
</dbReference>
<dbReference type="PROSITE" id="PS50943">
    <property type="entry name" value="HTH_CROC1"/>
    <property type="match status" value="1"/>
</dbReference>
<dbReference type="SUPFAM" id="SSF47413">
    <property type="entry name" value="lambda repressor-like DNA-binding domains"/>
    <property type="match status" value="1"/>
</dbReference>
<dbReference type="PANTHER" id="PTHR46797">
    <property type="entry name" value="HTH-TYPE TRANSCRIPTIONAL REGULATOR"/>
    <property type="match status" value="1"/>
</dbReference>
<sequence length="91" mass="10218">MRRLPRDQKYLMAVGLAIRVLRTAANLSQEGLAEKADLHRTYIGSVERGEKNVTVLSLLHIAKALKITPAAILSKAEQILKNDTRIRSRKK</sequence>
<dbReference type="InterPro" id="IPR001387">
    <property type="entry name" value="Cro/C1-type_HTH"/>
</dbReference>
<organism evidence="3 4">
    <name type="scientific">Abyssobacteria bacterium (strain SURF_5)</name>
    <dbReference type="NCBI Taxonomy" id="2093360"/>
    <lineage>
        <taxon>Bacteria</taxon>
        <taxon>Pseudomonadati</taxon>
        <taxon>Candidatus Hydrogenedentota</taxon>
        <taxon>Candidatus Abyssobacteria</taxon>
    </lineage>
</organism>
<dbReference type="AlphaFoldDB" id="A0A3A4N1W1"/>
<dbReference type="GO" id="GO:0003677">
    <property type="term" value="F:DNA binding"/>
    <property type="evidence" value="ECO:0007669"/>
    <property type="project" value="UniProtKB-KW"/>
</dbReference>
<dbReference type="GO" id="GO:0003700">
    <property type="term" value="F:DNA-binding transcription factor activity"/>
    <property type="evidence" value="ECO:0007669"/>
    <property type="project" value="TreeGrafter"/>
</dbReference>
<protein>
    <submittedName>
        <fullName evidence="3">XRE family transcriptional regulator</fullName>
    </submittedName>
</protein>
<feature type="domain" description="HTH cro/C1-type" evidence="2">
    <location>
        <begin position="18"/>
        <end position="72"/>
    </location>
</feature>
<evidence type="ECO:0000256" key="1">
    <source>
        <dbReference type="ARBA" id="ARBA00023125"/>
    </source>
</evidence>
<proteinExistence type="predicted"/>